<evidence type="ECO:0000256" key="1">
    <source>
        <dbReference type="ARBA" id="ARBA00001933"/>
    </source>
</evidence>
<comment type="similarity">
    <text evidence="8">Belongs to the class-II pyridoxal-phosphate-dependent aminotransferase family. BioF subfamily.</text>
</comment>
<protein>
    <recommendedName>
        <fullName evidence="8">8-amino-7-oxononanoate synthase</fullName>
        <shortName evidence="8">AONS</shortName>
        <ecNumber evidence="8">2.3.1.47</ecNumber>
    </recommendedName>
    <alternativeName>
        <fullName evidence="8">7-keto-8-amino-pelargonic acid synthase</fullName>
        <shortName evidence="8">7-KAP synthase</shortName>
        <shortName evidence="8">KAPA synthase</shortName>
    </alternativeName>
    <alternativeName>
        <fullName evidence="8">8-amino-7-ketopelargonate synthase</fullName>
    </alternativeName>
</protein>
<keyword evidence="5 8" id="KW-0093">Biotin biosynthesis</keyword>
<dbReference type="EC" id="2.3.1.47" evidence="8"/>
<organism evidence="11 12">
    <name type="scientific">Aquitalea magnusonii</name>
    <dbReference type="NCBI Taxonomy" id="332411"/>
    <lineage>
        <taxon>Bacteria</taxon>
        <taxon>Pseudomonadati</taxon>
        <taxon>Pseudomonadota</taxon>
        <taxon>Betaproteobacteria</taxon>
        <taxon>Neisseriales</taxon>
        <taxon>Chromobacteriaceae</taxon>
        <taxon>Aquitalea</taxon>
    </lineage>
</organism>
<evidence type="ECO:0000256" key="9">
    <source>
        <dbReference type="PIRSR" id="PIRSR604723-51"/>
    </source>
</evidence>
<evidence type="ECO:0000313" key="11">
    <source>
        <dbReference type="EMBL" id="PXX50017.1"/>
    </source>
</evidence>
<dbReference type="AlphaFoldDB" id="A0A318JKJ0"/>
<dbReference type="UniPathway" id="UPA00078"/>
<feature type="binding site" evidence="8">
    <location>
        <position position="132"/>
    </location>
    <ligand>
        <name>substrate</name>
    </ligand>
</feature>
<dbReference type="GO" id="GO:0008710">
    <property type="term" value="F:8-amino-7-oxononanoate synthase activity"/>
    <property type="evidence" value="ECO:0007669"/>
    <property type="project" value="UniProtKB-UniRule"/>
</dbReference>
<evidence type="ECO:0000256" key="4">
    <source>
        <dbReference type="ARBA" id="ARBA00022679"/>
    </source>
</evidence>
<comment type="function">
    <text evidence="8">Catalyzes the decarboxylative condensation of pimeloyl-[acyl-carrier protein] and L-alanine to produce 8-amino-7-oxononanoate (AON), [acyl-carrier protein], and carbon dioxide.</text>
</comment>
<comment type="cofactor">
    <cofactor evidence="1 8 9">
        <name>pyridoxal 5'-phosphate</name>
        <dbReference type="ChEBI" id="CHEBI:597326"/>
    </cofactor>
</comment>
<evidence type="ECO:0000313" key="12">
    <source>
        <dbReference type="Proteomes" id="UP000248395"/>
    </source>
</evidence>
<comment type="catalytic activity">
    <reaction evidence="7 8">
        <text>6-carboxyhexanoyl-[ACP] + L-alanine + H(+) = (8S)-8-amino-7-oxononanoate + holo-[ACP] + CO2</text>
        <dbReference type="Rhea" id="RHEA:42288"/>
        <dbReference type="Rhea" id="RHEA-COMP:9685"/>
        <dbReference type="Rhea" id="RHEA-COMP:9955"/>
        <dbReference type="ChEBI" id="CHEBI:15378"/>
        <dbReference type="ChEBI" id="CHEBI:16526"/>
        <dbReference type="ChEBI" id="CHEBI:57972"/>
        <dbReference type="ChEBI" id="CHEBI:64479"/>
        <dbReference type="ChEBI" id="CHEBI:78846"/>
        <dbReference type="ChEBI" id="CHEBI:149468"/>
        <dbReference type="EC" id="2.3.1.47"/>
    </reaction>
</comment>
<dbReference type="Proteomes" id="UP000248395">
    <property type="component" value="Unassembled WGS sequence"/>
</dbReference>
<feature type="binding site" evidence="8">
    <location>
        <position position="206"/>
    </location>
    <ligand>
        <name>pyridoxal 5'-phosphate</name>
        <dbReference type="ChEBI" id="CHEBI:597326"/>
    </ligand>
</feature>
<dbReference type="InterPro" id="IPR050087">
    <property type="entry name" value="AON_synthase_class-II"/>
</dbReference>
<feature type="binding site" evidence="8">
    <location>
        <position position="350"/>
    </location>
    <ligand>
        <name>substrate</name>
    </ligand>
</feature>
<comment type="caution">
    <text evidence="11">The sequence shown here is derived from an EMBL/GenBank/DDBJ whole genome shotgun (WGS) entry which is preliminary data.</text>
</comment>
<dbReference type="EMBL" id="QJKC01000003">
    <property type="protein sequence ID" value="PXX50017.1"/>
    <property type="molecule type" value="Genomic_DNA"/>
</dbReference>
<proteinExistence type="inferred from homology"/>
<comment type="pathway">
    <text evidence="2 8">Cofactor biosynthesis; biotin biosynthesis.</text>
</comment>
<dbReference type="Gene3D" id="3.40.640.10">
    <property type="entry name" value="Type I PLP-dependent aspartate aminotransferase-like (Major domain)"/>
    <property type="match status" value="1"/>
</dbReference>
<reference evidence="11 12" key="1">
    <citation type="submission" date="2018-05" db="EMBL/GenBank/DDBJ databases">
        <title>Genomic Encyclopedia of Type Strains, Phase IV (KMG-IV): sequencing the most valuable type-strain genomes for metagenomic binning, comparative biology and taxonomic classification.</title>
        <authorList>
            <person name="Goeker M."/>
        </authorList>
    </citation>
    <scope>NUCLEOTIDE SEQUENCE [LARGE SCALE GENOMIC DNA]</scope>
    <source>
        <strain evidence="11 12">DSM 25134</strain>
    </source>
</reference>
<evidence type="ECO:0000256" key="2">
    <source>
        <dbReference type="ARBA" id="ARBA00004746"/>
    </source>
</evidence>
<dbReference type="InterPro" id="IPR015422">
    <property type="entry name" value="PyrdxlP-dep_Trfase_small"/>
</dbReference>
<dbReference type="InterPro" id="IPR015424">
    <property type="entry name" value="PyrdxlP-dep_Trfase"/>
</dbReference>
<keyword evidence="4 8" id="KW-0808">Transferase</keyword>
<evidence type="ECO:0000256" key="5">
    <source>
        <dbReference type="ARBA" id="ARBA00022756"/>
    </source>
</evidence>
<dbReference type="GO" id="GO:0030170">
    <property type="term" value="F:pyridoxal phosphate binding"/>
    <property type="evidence" value="ECO:0007669"/>
    <property type="project" value="UniProtKB-UniRule"/>
</dbReference>
<sequence length="384" mass="41946">MRSQDLSAALLELQQQHRFRQRHIVETPQSCAMIIEGKRYIAFASNDYLGLANHPQLIEAAREAMLRWGVGGGASHLVAGHFAIHQEAEEALAAFCGREAALLFSSGYAANQAVITSLVGRGDAVFADKLNHASLNDACLLSRATFRRFRHNDLQQLEQLLASTPARTRLIAVDAVYSMDGDEAPLKKLQDLADKYDAWLYIDDAHGFGVLGDGRGSAVEQGLHGERLIYMATLGKAAGVAGAFVAASSQLIAWLVNTARSYIFTTAQPPALAAAVLASLRLMADEPWRRHRLQQSVSRLREGLSEVNFPLMASRTPIQPIIIGRNEQALLLAAQLKERGFWVPAIRPPTVPEGTARLRLTLSAAHTQDQLEALLDCMVQAMQP</sequence>
<feature type="domain" description="Aminotransferase class I/classII large" evidence="10">
    <location>
        <begin position="40"/>
        <end position="376"/>
    </location>
</feature>
<evidence type="ECO:0000256" key="6">
    <source>
        <dbReference type="ARBA" id="ARBA00022898"/>
    </source>
</evidence>
<evidence type="ECO:0000256" key="3">
    <source>
        <dbReference type="ARBA" id="ARBA00011738"/>
    </source>
</evidence>
<dbReference type="RefSeq" id="WP_059284617.1">
    <property type="nucleotide sequence ID" value="NZ_LNQU01000004.1"/>
</dbReference>
<feature type="binding site" evidence="8">
    <location>
        <position position="233"/>
    </location>
    <ligand>
        <name>pyridoxal 5'-phosphate</name>
        <dbReference type="ChEBI" id="CHEBI:597326"/>
    </ligand>
</feature>
<dbReference type="OrthoDB" id="9807157at2"/>
<keyword evidence="6 8" id="KW-0663">Pyridoxal phosphate</keyword>
<dbReference type="GO" id="GO:0009102">
    <property type="term" value="P:biotin biosynthetic process"/>
    <property type="evidence" value="ECO:0007669"/>
    <property type="project" value="UniProtKB-UniRule"/>
</dbReference>
<dbReference type="InterPro" id="IPR022834">
    <property type="entry name" value="AONS_Proteobacteria"/>
</dbReference>
<evidence type="ECO:0000259" key="10">
    <source>
        <dbReference type="Pfam" id="PF00155"/>
    </source>
</evidence>
<dbReference type="InterPro" id="IPR004839">
    <property type="entry name" value="Aminotransferase_I/II_large"/>
</dbReference>
<dbReference type="SUPFAM" id="SSF53383">
    <property type="entry name" value="PLP-dependent transferases"/>
    <property type="match status" value="1"/>
</dbReference>
<evidence type="ECO:0000256" key="8">
    <source>
        <dbReference type="HAMAP-Rule" id="MF_01693"/>
    </source>
</evidence>
<dbReference type="HAMAP" id="MF_01693">
    <property type="entry name" value="BioF_aminotrans_2"/>
    <property type="match status" value="1"/>
</dbReference>
<dbReference type="InterPro" id="IPR015421">
    <property type="entry name" value="PyrdxlP-dep_Trfase_major"/>
</dbReference>
<dbReference type="PANTHER" id="PTHR13693:SF100">
    <property type="entry name" value="8-AMINO-7-OXONONANOATE SYNTHASE"/>
    <property type="match status" value="1"/>
</dbReference>
<gene>
    <name evidence="8" type="primary">bioF</name>
    <name evidence="11" type="ORF">DFR38_103197</name>
</gene>
<dbReference type="NCBIfam" id="TIGR00858">
    <property type="entry name" value="bioF"/>
    <property type="match status" value="1"/>
</dbReference>
<name>A0A318JKJ0_9NEIS</name>
<comment type="subunit">
    <text evidence="3 8">Homodimer.</text>
</comment>
<dbReference type="Gene3D" id="3.90.1150.10">
    <property type="entry name" value="Aspartate Aminotransferase, domain 1"/>
    <property type="match status" value="1"/>
</dbReference>
<evidence type="ECO:0000256" key="7">
    <source>
        <dbReference type="ARBA" id="ARBA00047715"/>
    </source>
</evidence>
<dbReference type="Pfam" id="PF00155">
    <property type="entry name" value="Aminotran_1_2"/>
    <property type="match status" value="1"/>
</dbReference>
<feature type="binding site" evidence="8">
    <location>
        <position position="178"/>
    </location>
    <ligand>
        <name>pyridoxal 5'-phosphate</name>
        <dbReference type="ChEBI" id="CHEBI:597326"/>
    </ligand>
</feature>
<dbReference type="PANTHER" id="PTHR13693">
    <property type="entry name" value="CLASS II AMINOTRANSFERASE/8-AMINO-7-OXONONANOATE SYNTHASE"/>
    <property type="match status" value="1"/>
</dbReference>
<feature type="modified residue" description="N6-(pyridoxal phosphate)lysine" evidence="8 9">
    <location>
        <position position="236"/>
    </location>
</feature>
<feature type="binding site" evidence="8">
    <location>
        <position position="20"/>
    </location>
    <ligand>
        <name>substrate</name>
    </ligand>
</feature>
<keyword evidence="12" id="KW-1185">Reference proteome</keyword>
<dbReference type="InterPro" id="IPR004723">
    <property type="entry name" value="AONS_Archaea/Proteobacteria"/>
</dbReference>
<dbReference type="CDD" id="cd06454">
    <property type="entry name" value="KBL_like"/>
    <property type="match status" value="1"/>
</dbReference>
<accession>A0A318JKJ0</accession>
<feature type="binding site" evidence="8">
    <location>
        <begin position="107"/>
        <end position="108"/>
    </location>
    <ligand>
        <name>pyridoxal 5'-phosphate</name>
        <dbReference type="ChEBI" id="CHEBI:597326"/>
    </ligand>
</feature>